<dbReference type="GO" id="GO:0050897">
    <property type="term" value="F:cobalt ion binding"/>
    <property type="evidence" value="ECO:0007669"/>
    <property type="project" value="TreeGrafter"/>
</dbReference>
<dbReference type="GO" id="GO:0046870">
    <property type="term" value="F:cadmium ion binding"/>
    <property type="evidence" value="ECO:0007669"/>
    <property type="project" value="TreeGrafter"/>
</dbReference>
<dbReference type="Pfam" id="PF02151">
    <property type="entry name" value="UVR"/>
    <property type="match status" value="1"/>
</dbReference>
<keyword evidence="4" id="KW-1185">Reference proteome</keyword>
<dbReference type="PIRSF" id="PIRSF015034">
    <property type="entry name" value="YacH"/>
    <property type="match status" value="1"/>
</dbReference>
<dbReference type="RefSeq" id="WP_013702241.1">
    <property type="nucleotide sequence ID" value="NC_015385.1"/>
</dbReference>
<dbReference type="InterPro" id="IPR001943">
    <property type="entry name" value="UVR_dom"/>
</dbReference>
<dbReference type="HOGENOM" id="CLU_102553_1_0_12"/>
<dbReference type="KEGG" id="tsu:Tresu_2119"/>
<accession>F2NTJ9</accession>
<dbReference type="eggNOG" id="COG3880">
    <property type="taxonomic scope" value="Bacteria"/>
</dbReference>
<dbReference type="GeneID" id="302999241"/>
<keyword evidence="1" id="KW-0227">DNA damage</keyword>
<dbReference type="InterPro" id="IPR025542">
    <property type="entry name" value="YacH"/>
</dbReference>
<evidence type="ECO:0000256" key="1">
    <source>
        <dbReference type="ARBA" id="ARBA00023236"/>
    </source>
</evidence>
<dbReference type="GO" id="GO:1990169">
    <property type="term" value="P:stress response to copper ion"/>
    <property type="evidence" value="ECO:0007669"/>
    <property type="project" value="TreeGrafter"/>
</dbReference>
<dbReference type="GO" id="GO:0009432">
    <property type="term" value="P:SOS response"/>
    <property type="evidence" value="ECO:0007669"/>
    <property type="project" value="UniProtKB-KW"/>
</dbReference>
<organism evidence="3 4">
    <name type="scientific">Treponema succinifaciens (strain ATCC 33096 / DSM 2489 / 6091)</name>
    <dbReference type="NCBI Taxonomy" id="869209"/>
    <lineage>
        <taxon>Bacteria</taxon>
        <taxon>Pseudomonadati</taxon>
        <taxon>Spirochaetota</taxon>
        <taxon>Spirochaetia</taxon>
        <taxon>Spirochaetales</taxon>
        <taxon>Treponemataceae</taxon>
        <taxon>Treponema</taxon>
    </lineage>
</organism>
<reference evidence="4" key="2">
    <citation type="submission" date="2011-04" db="EMBL/GenBank/DDBJ databases">
        <title>The complete genome of chromosome of Treponema succinifaciens DSM 2489.</title>
        <authorList>
            <person name="Lucas S."/>
            <person name="Copeland A."/>
            <person name="Lapidus A."/>
            <person name="Bruce D."/>
            <person name="Goodwin L."/>
            <person name="Pitluck S."/>
            <person name="Peters L."/>
            <person name="Kyrpides N."/>
            <person name="Mavromatis K."/>
            <person name="Ivanova N."/>
            <person name="Ovchinnikova G."/>
            <person name="Teshima H."/>
            <person name="Detter J.C."/>
            <person name="Tapia R."/>
            <person name="Han C."/>
            <person name="Land M."/>
            <person name="Hauser L."/>
            <person name="Markowitz V."/>
            <person name="Cheng J.-F."/>
            <person name="Hugenholtz P."/>
            <person name="Woyke T."/>
            <person name="Wu D."/>
            <person name="Gronow S."/>
            <person name="Wellnitz S."/>
            <person name="Brambilla E."/>
            <person name="Klenk H.-P."/>
            <person name="Eisen J.A."/>
        </authorList>
    </citation>
    <scope>NUCLEOTIDE SEQUENCE [LARGE SCALE GENOMIC DNA]</scope>
    <source>
        <strain evidence="4">ATCC 33096 / DSM 2489 / 6091</strain>
    </source>
</reference>
<feature type="domain" description="UVR" evidence="2">
    <location>
        <begin position="135"/>
        <end position="163"/>
    </location>
</feature>
<evidence type="ECO:0000259" key="2">
    <source>
        <dbReference type="Pfam" id="PF02151"/>
    </source>
</evidence>
<reference evidence="3 4" key="1">
    <citation type="journal article" date="2011" name="Stand. Genomic Sci.">
        <title>Complete genome sequence of Treponema succinifaciens type strain (6091).</title>
        <authorList>
            <person name="Han C."/>
            <person name="Gronow S."/>
            <person name="Teshima H."/>
            <person name="Lapidus A."/>
            <person name="Nolan M."/>
            <person name="Lucas S."/>
            <person name="Hammon N."/>
            <person name="Deshpande S."/>
            <person name="Cheng J.F."/>
            <person name="Zeytun A."/>
            <person name="Tapia R."/>
            <person name="Goodwin L."/>
            <person name="Pitluck S."/>
            <person name="Liolios K."/>
            <person name="Pagani I."/>
            <person name="Ivanova N."/>
            <person name="Mavromatis K."/>
            <person name="Mikhailova N."/>
            <person name="Huntemann M."/>
            <person name="Pati A."/>
            <person name="Chen A."/>
            <person name="Palaniappan K."/>
            <person name="Land M."/>
            <person name="Hauser L."/>
            <person name="Brambilla E.M."/>
            <person name="Rohde M."/>
            <person name="Goker M."/>
            <person name="Woyke T."/>
            <person name="Bristow J."/>
            <person name="Eisen J.A."/>
            <person name="Markowitz V."/>
            <person name="Hugenholtz P."/>
            <person name="Kyrpides N.C."/>
            <person name="Klenk H.P."/>
            <person name="Detter J.C."/>
        </authorList>
    </citation>
    <scope>NUCLEOTIDE SEQUENCE [LARGE SCALE GENOMIC DNA]</scope>
    <source>
        <strain evidence="4">ATCC 33096 / DSM 2489 / 6091</strain>
    </source>
</reference>
<dbReference type="OrthoDB" id="9788704at2"/>
<evidence type="ECO:0000313" key="3">
    <source>
        <dbReference type="EMBL" id="AEB14988.1"/>
    </source>
</evidence>
<dbReference type="PANTHER" id="PTHR38430">
    <property type="entry name" value="PROTEIN-ARGININE KINASE ACTIVATOR PROTEIN"/>
    <property type="match status" value="1"/>
</dbReference>
<dbReference type="AlphaFoldDB" id="F2NTJ9"/>
<sequence>MICDFCHEREAVIFMEQTTTDGSRRKINICLECAMERGISPDPKSIESSIGNLFRELANVSKKISERENKLCPVCGTSLKEIIRNGKTGCPECYAIFKNDVRHFLETNGIKEIFKGSMPARLSSVRSVLNDRVVLQNKLNIAIQKEDYEKAAMYRDYLKALEKSAVSGSAEISSGEIG</sequence>
<dbReference type="GO" id="GO:0008270">
    <property type="term" value="F:zinc ion binding"/>
    <property type="evidence" value="ECO:0007669"/>
    <property type="project" value="TreeGrafter"/>
</dbReference>
<dbReference type="GO" id="GO:0005507">
    <property type="term" value="F:copper ion binding"/>
    <property type="evidence" value="ECO:0007669"/>
    <property type="project" value="TreeGrafter"/>
</dbReference>
<dbReference type="SUPFAM" id="SSF46600">
    <property type="entry name" value="C-terminal UvrC-binding domain of UvrB"/>
    <property type="match status" value="1"/>
</dbReference>
<evidence type="ECO:0000313" key="4">
    <source>
        <dbReference type="Proteomes" id="UP000006852"/>
    </source>
</evidence>
<proteinExistence type="predicted"/>
<dbReference type="GO" id="GO:1990170">
    <property type="term" value="P:stress response to cadmium ion"/>
    <property type="evidence" value="ECO:0007669"/>
    <property type="project" value="TreeGrafter"/>
</dbReference>
<dbReference type="Proteomes" id="UP000006852">
    <property type="component" value="Chromosome"/>
</dbReference>
<dbReference type="STRING" id="869209.Tresu_2119"/>
<dbReference type="InterPro" id="IPR036876">
    <property type="entry name" value="UVR_dom_sf"/>
</dbReference>
<protein>
    <submittedName>
        <fullName evidence="3">UvrB/UvrC protein</fullName>
    </submittedName>
</protein>
<dbReference type="PANTHER" id="PTHR38430:SF1">
    <property type="entry name" value="PROTEIN-ARGININE KINASE ACTIVATOR PROTEIN"/>
    <property type="match status" value="1"/>
</dbReference>
<gene>
    <name evidence="3" type="ordered locus">Tresu_2119</name>
</gene>
<name>F2NTJ9_TRES6</name>
<keyword evidence="1" id="KW-0742">SOS response</keyword>
<dbReference type="EMBL" id="CP002631">
    <property type="protein sequence ID" value="AEB14988.1"/>
    <property type="molecule type" value="Genomic_DNA"/>
</dbReference>